<feature type="transmembrane region" description="Helical" evidence="6">
    <location>
        <begin position="62"/>
        <end position="84"/>
    </location>
</feature>
<gene>
    <name evidence="7" type="ORF">XYCOK13_26780</name>
</gene>
<keyword evidence="4 6" id="KW-1133">Transmembrane helix</keyword>
<protein>
    <submittedName>
        <fullName evidence="7">Permease</fullName>
    </submittedName>
</protein>
<dbReference type="InterPro" id="IPR014227">
    <property type="entry name" value="YtvI-like"/>
</dbReference>
<dbReference type="Proteomes" id="UP000677918">
    <property type="component" value="Unassembled WGS sequence"/>
</dbReference>
<evidence type="ECO:0000256" key="5">
    <source>
        <dbReference type="ARBA" id="ARBA00023136"/>
    </source>
</evidence>
<dbReference type="AlphaFoldDB" id="A0A8J4H2V0"/>
<dbReference type="EMBL" id="BOVK01000036">
    <property type="protein sequence ID" value="GIQ69854.1"/>
    <property type="molecule type" value="Genomic_DNA"/>
</dbReference>
<organism evidence="7 8">
    <name type="scientific">Xylanibacillus composti</name>
    <dbReference type="NCBI Taxonomy" id="1572762"/>
    <lineage>
        <taxon>Bacteria</taxon>
        <taxon>Bacillati</taxon>
        <taxon>Bacillota</taxon>
        <taxon>Bacilli</taxon>
        <taxon>Bacillales</taxon>
        <taxon>Paenibacillaceae</taxon>
        <taxon>Xylanibacillus</taxon>
    </lineage>
</organism>
<comment type="caution">
    <text evidence="7">The sequence shown here is derived from an EMBL/GenBank/DDBJ whole genome shotgun (WGS) entry which is preliminary data.</text>
</comment>
<dbReference type="PANTHER" id="PTHR21716:SF68">
    <property type="entry name" value="TRANSPORT PROTEIN YTVI-RELATED"/>
    <property type="match status" value="1"/>
</dbReference>
<dbReference type="GO" id="GO:0055085">
    <property type="term" value="P:transmembrane transport"/>
    <property type="evidence" value="ECO:0007669"/>
    <property type="project" value="TreeGrafter"/>
</dbReference>
<feature type="transmembrane region" description="Helical" evidence="6">
    <location>
        <begin position="12"/>
        <end position="30"/>
    </location>
</feature>
<feature type="transmembrane region" description="Helical" evidence="6">
    <location>
        <begin position="231"/>
        <end position="250"/>
    </location>
</feature>
<evidence type="ECO:0000256" key="1">
    <source>
        <dbReference type="ARBA" id="ARBA00004141"/>
    </source>
</evidence>
<evidence type="ECO:0000256" key="3">
    <source>
        <dbReference type="ARBA" id="ARBA00022692"/>
    </source>
</evidence>
<keyword evidence="3 6" id="KW-0812">Transmembrane</keyword>
<feature type="transmembrane region" description="Helical" evidence="6">
    <location>
        <begin position="328"/>
        <end position="351"/>
    </location>
</feature>
<dbReference type="RefSeq" id="WP_244865141.1">
    <property type="nucleotide sequence ID" value="NZ_BOVK01000036.1"/>
</dbReference>
<accession>A0A8J4H2V0</accession>
<evidence type="ECO:0000313" key="8">
    <source>
        <dbReference type="Proteomes" id="UP000677918"/>
    </source>
</evidence>
<evidence type="ECO:0000256" key="6">
    <source>
        <dbReference type="SAM" id="Phobius"/>
    </source>
</evidence>
<proteinExistence type="inferred from homology"/>
<dbReference type="Pfam" id="PF01594">
    <property type="entry name" value="AI-2E_transport"/>
    <property type="match status" value="1"/>
</dbReference>
<evidence type="ECO:0000256" key="4">
    <source>
        <dbReference type="ARBA" id="ARBA00022989"/>
    </source>
</evidence>
<feature type="transmembrane region" description="Helical" evidence="6">
    <location>
        <begin position="256"/>
        <end position="281"/>
    </location>
</feature>
<dbReference type="NCBIfam" id="TIGR02872">
    <property type="entry name" value="spore_ytvI"/>
    <property type="match status" value="1"/>
</dbReference>
<name>A0A8J4H2V0_9BACL</name>
<feature type="transmembrane region" description="Helical" evidence="6">
    <location>
        <begin position="288"/>
        <end position="308"/>
    </location>
</feature>
<keyword evidence="5 6" id="KW-0472">Membrane</keyword>
<keyword evidence="8" id="KW-1185">Reference proteome</keyword>
<evidence type="ECO:0000313" key="7">
    <source>
        <dbReference type="EMBL" id="GIQ69854.1"/>
    </source>
</evidence>
<dbReference type="InterPro" id="IPR002549">
    <property type="entry name" value="AI-2E-like"/>
</dbReference>
<reference evidence="7" key="1">
    <citation type="submission" date="2021-04" db="EMBL/GenBank/DDBJ databases">
        <title>Draft genome sequence of Xylanibacillus composti strain K13.</title>
        <authorList>
            <person name="Uke A."/>
            <person name="Chhe C."/>
            <person name="Baramee S."/>
            <person name="Kosugi A."/>
        </authorList>
    </citation>
    <scope>NUCLEOTIDE SEQUENCE</scope>
    <source>
        <strain evidence="7">K13</strain>
    </source>
</reference>
<comment type="subcellular location">
    <subcellularLocation>
        <location evidence="1">Membrane</location>
        <topology evidence="1">Multi-pass membrane protein</topology>
    </subcellularLocation>
</comment>
<comment type="similarity">
    <text evidence="2">Belongs to the autoinducer-2 exporter (AI-2E) (TC 2.A.86) family.</text>
</comment>
<evidence type="ECO:0000256" key="2">
    <source>
        <dbReference type="ARBA" id="ARBA00009773"/>
    </source>
</evidence>
<sequence>MDSIRIAQTLRAIWVLIVAAAIVLAIIYVTPLVYPFLIGWLIAFALIPLTNVLEGKARFPRWLAVTVSLILFVGIVMALLTLIVSRIVVQIGKLVAYVEANIEGWVNNVIALIQSEQWQNTLAQFSRFYAQNERYHTTIDSNLTTLGDRVTETTTKLLTGFVTGIVNLAASLPSMAFVIIVALLAAFFIAKDWYKIKAWLKRVFPSRISQPFGTVWFGLGRALFGYLRAQLIMISITALFIMIGLMIMRVDYAVTIALLIGLVDLLPYLGTGAAMIPWIIYTFISGNIPLGIGLSILYGVVLVTRSIIEPKVLATSIGMNSLATLIAMFVGLGLFGVLGLIIGPVTLVLMLTIQKAGVFRDVWRYIQHGSTIHTGK</sequence>
<feature type="transmembrane region" description="Helical" evidence="6">
    <location>
        <begin position="165"/>
        <end position="190"/>
    </location>
</feature>
<dbReference type="PANTHER" id="PTHR21716">
    <property type="entry name" value="TRANSMEMBRANE PROTEIN"/>
    <property type="match status" value="1"/>
</dbReference>
<dbReference type="GO" id="GO:0016020">
    <property type="term" value="C:membrane"/>
    <property type="evidence" value="ECO:0007669"/>
    <property type="project" value="UniProtKB-SubCell"/>
</dbReference>